<evidence type="ECO:0000256" key="3">
    <source>
        <dbReference type="ARBA" id="ARBA00022692"/>
    </source>
</evidence>
<dbReference type="PANTHER" id="PTHR23501">
    <property type="entry name" value="MAJOR FACILITATOR SUPERFAMILY"/>
    <property type="match status" value="1"/>
</dbReference>
<keyword evidence="2" id="KW-0813">Transport</keyword>
<dbReference type="GO" id="GO:0022857">
    <property type="term" value="F:transmembrane transporter activity"/>
    <property type="evidence" value="ECO:0007669"/>
    <property type="project" value="InterPro"/>
</dbReference>
<protein>
    <submittedName>
        <fullName evidence="6">MFS transporter</fullName>
    </submittedName>
</protein>
<keyword evidence="5" id="KW-0472">Membrane</keyword>
<keyword evidence="7" id="KW-1185">Reference proteome</keyword>
<evidence type="ECO:0000313" key="7">
    <source>
        <dbReference type="Proteomes" id="UP000223559"/>
    </source>
</evidence>
<evidence type="ECO:0000313" key="6">
    <source>
        <dbReference type="EMBL" id="ATO44905.1"/>
    </source>
</evidence>
<dbReference type="RefSeq" id="WP_010012300.1">
    <property type="nucleotide sequence ID" value="NZ_AEOS01000019.1"/>
</dbReference>
<keyword evidence="4" id="KW-1133">Transmembrane helix</keyword>
<organism evidence="6 7">
    <name type="scientific">Loigolactobacillus coryniformis subsp. torquens DSM 20004 = KCTC 3535</name>
    <dbReference type="NCBI Taxonomy" id="1423822"/>
    <lineage>
        <taxon>Bacteria</taxon>
        <taxon>Bacillati</taxon>
        <taxon>Bacillota</taxon>
        <taxon>Bacilli</taxon>
        <taxon>Lactobacillales</taxon>
        <taxon>Lactobacillaceae</taxon>
        <taxon>Loigolactobacillus</taxon>
    </lineage>
</organism>
<dbReference type="PANTHER" id="PTHR23501:SF190">
    <property type="entry name" value="MAJOR FACILITATOR SUPERFAMILY MFS_1"/>
    <property type="match status" value="1"/>
</dbReference>
<dbReference type="SUPFAM" id="SSF103473">
    <property type="entry name" value="MFS general substrate transporter"/>
    <property type="match status" value="1"/>
</dbReference>
<dbReference type="Pfam" id="PF07690">
    <property type="entry name" value="MFS_1"/>
    <property type="match status" value="1"/>
</dbReference>
<dbReference type="GO" id="GO:0005886">
    <property type="term" value="C:plasma membrane"/>
    <property type="evidence" value="ECO:0007669"/>
    <property type="project" value="UniProtKB-SubCell"/>
</dbReference>
<gene>
    <name evidence="6" type="ORF">LC20004_13790</name>
</gene>
<dbReference type="AlphaFoldDB" id="A0A2D1KRY6"/>
<reference evidence="6 7" key="1">
    <citation type="submission" date="2016-10" db="EMBL/GenBank/DDBJ databases">
        <title>The whole genome sequencing and assembly of L. cotyniformis subsp. torquens DSM 20004 strain.</title>
        <authorList>
            <person name="Park M.-K."/>
            <person name="Lee Y.-J."/>
            <person name="Yi H."/>
            <person name="Bahn Y.-S."/>
            <person name="Kim J.F."/>
            <person name="Lee D.-W."/>
        </authorList>
    </citation>
    <scope>NUCLEOTIDE SEQUENCE [LARGE SCALE GENOMIC DNA]</scope>
    <source>
        <strain evidence="6 7">DSM 20004</strain>
    </source>
</reference>
<name>A0A2D1KRY6_9LACO</name>
<evidence type="ECO:0000256" key="5">
    <source>
        <dbReference type="ARBA" id="ARBA00023136"/>
    </source>
</evidence>
<evidence type="ECO:0000256" key="1">
    <source>
        <dbReference type="ARBA" id="ARBA00004651"/>
    </source>
</evidence>
<evidence type="ECO:0000256" key="2">
    <source>
        <dbReference type="ARBA" id="ARBA00022448"/>
    </source>
</evidence>
<dbReference type="KEGG" id="lcy:LC20004_13790"/>
<dbReference type="EMBL" id="CP017697">
    <property type="protein sequence ID" value="ATO44905.1"/>
    <property type="molecule type" value="Genomic_DNA"/>
</dbReference>
<accession>A0A2D1KRY6</accession>
<proteinExistence type="predicted"/>
<dbReference type="InterPro" id="IPR011701">
    <property type="entry name" value="MFS"/>
</dbReference>
<dbReference type="Proteomes" id="UP000223559">
    <property type="component" value="Chromosome"/>
</dbReference>
<sequence length="480" mass="50576">MKQRNKLALIVFIVGVFMSALDNGIISSALTTINYAFHVSTVQGTWGITLYTLGIAVTTPIAGKLADKYGRRRLFLIEITLFAFGSLLVALSPSFSFFLIARVVQSLGGGGIFIIASSYILATYTPAQQGGLLGALGAVNGIASVVGPNLGSLVLNLTGSWHWLFLINLPIAVIVVISGWLVIPETKNELVKALDYKGLLVLTLGILSLMLAITNIEAGSLLASLEQGKVWGLMLLSGLLFSLFIQLEKRVSARVDPFLPYNLLRSRGFGLTLFMGLLTGALIAIFVFIPSFVEQRYGVTANNSGIGMSAIGLGAIIGAGVGGGLVTKLGASRTIVISGILATLGFALIAFLSPNLGWFIVNSGLTGIGFGMLMGAPLSVLMSQIAPATDNGVALGTLSVSRQVGLTLAPTFYATIVQNRFGSLIGAQTVETFYRHLSSAAQLQSFQQVAQLAYRNMFSLAVGAAGLILLSGFYLQRRGL</sequence>
<dbReference type="PRINTS" id="PR01036">
    <property type="entry name" value="TCRTETB"/>
</dbReference>
<dbReference type="InterPro" id="IPR020846">
    <property type="entry name" value="MFS_dom"/>
</dbReference>
<dbReference type="CDD" id="cd17321">
    <property type="entry name" value="MFS_MMR_MDR_like"/>
    <property type="match status" value="1"/>
</dbReference>
<evidence type="ECO:0000256" key="4">
    <source>
        <dbReference type="ARBA" id="ARBA00022989"/>
    </source>
</evidence>
<dbReference type="PROSITE" id="PS50850">
    <property type="entry name" value="MFS"/>
    <property type="match status" value="1"/>
</dbReference>
<dbReference type="Gene3D" id="1.20.1250.20">
    <property type="entry name" value="MFS general substrate transporter like domains"/>
    <property type="match status" value="2"/>
</dbReference>
<dbReference type="InterPro" id="IPR036259">
    <property type="entry name" value="MFS_trans_sf"/>
</dbReference>
<dbReference type="OrthoDB" id="9812221at2"/>
<keyword evidence="3" id="KW-0812">Transmembrane</keyword>
<comment type="subcellular location">
    <subcellularLocation>
        <location evidence="1">Cell membrane</location>
        <topology evidence="1">Multi-pass membrane protein</topology>
    </subcellularLocation>
</comment>